<accession>A0A1G2SYE7</accession>
<name>A0A1G2SYE7_9BACT</name>
<sequence length="188" mass="20941">MDDENSMVEEQLKKLPPALQKAFSAVPWKSVVNQIAGLHNLKLEQAEIVERETMFILYGFESPDDYVANMAREAEIDENLAFNIATEANEKIFKVISQKVEELEKNTSVQAPTATTPTTLPVLEPDFAKETLATKPGEGVHEAASVELNKVNKLNKEEEKSQTAQVPVNEPLKSTYPSGVDPYREPLQ</sequence>
<evidence type="ECO:0000313" key="2">
    <source>
        <dbReference type="EMBL" id="OHA90056.1"/>
    </source>
</evidence>
<protein>
    <submittedName>
        <fullName evidence="2">Uncharacterized protein</fullName>
    </submittedName>
</protein>
<gene>
    <name evidence="2" type="ORF">A2838_00250</name>
</gene>
<dbReference type="EMBL" id="MHVH01000006">
    <property type="protein sequence ID" value="OHA90056.1"/>
    <property type="molecule type" value="Genomic_DNA"/>
</dbReference>
<dbReference type="Proteomes" id="UP000178107">
    <property type="component" value="Unassembled WGS sequence"/>
</dbReference>
<feature type="region of interest" description="Disordered" evidence="1">
    <location>
        <begin position="151"/>
        <end position="188"/>
    </location>
</feature>
<comment type="caution">
    <text evidence="2">The sequence shown here is derived from an EMBL/GenBank/DDBJ whole genome shotgun (WGS) entry which is preliminary data.</text>
</comment>
<reference evidence="2 3" key="1">
    <citation type="journal article" date="2016" name="Nat. Commun.">
        <title>Thousands of microbial genomes shed light on interconnected biogeochemical processes in an aquifer system.</title>
        <authorList>
            <person name="Anantharaman K."/>
            <person name="Brown C.T."/>
            <person name="Hug L.A."/>
            <person name="Sharon I."/>
            <person name="Castelle C.J."/>
            <person name="Probst A.J."/>
            <person name="Thomas B.C."/>
            <person name="Singh A."/>
            <person name="Wilkins M.J."/>
            <person name="Karaoz U."/>
            <person name="Brodie E.L."/>
            <person name="Williams K.H."/>
            <person name="Hubbard S.S."/>
            <person name="Banfield J.F."/>
        </authorList>
    </citation>
    <scope>NUCLEOTIDE SEQUENCE [LARGE SCALE GENOMIC DNA]</scope>
</reference>
<evidence type="ECO:0000256" key="1">
    <source>
        <dbReference type="SAM" id="MobiDB-lite"/>
    </source>
</evidence>
<organism evidence="2 3">
    <name type="scientific">Candidatus Zambryskibacteria bacterium RIFCSPHIGHO2_01_FULL_46_25</name>
    <dbReference type="NCBI Taxonomy" id="1802738"/>
    <lineage>
        <taxon>Bacteria</taxon>
        <taxon>Candidatus Zambryskiibacteriota</taxon>
    </lineage>
</organism>
<evidence type="ECO:0000313" key="3">
    <source>
        <dbReference type="Proteomes" id="UP000178107"/>
    </source>
</evidence>
<proteinExistence type="predicted"/>
<dbReference type="AlphaFoldDB" id="A0A1G2SYE7"/>